<evidence type="ECO:0008006" key="5">
    <source>
        <dbReference type="Google" id="ProtNLM"/>
    </source>
</evidence>
<dbReference type="RefSeq" id="WP_123212328.1">
    <property type="nucleotide sequence ID" value="NZ_RJVO01000006.1"/>
</dbReference>
<feature type="chain" id="PRO_5017961714" description="Lipoprotein" evidence="2">
    <location>
        <begin position="20"/>
        <end position="95"/>
    </location>
</feature>
<evidence type="ECO:0000256" key="1">
    <source>
        <dbReference type="SAM" id="MobiDB-lite"/>
    </source>
</evidence>
<keyword evidence="2" id="KW-0732">Signal</keyword>
<dbReference type="EMBL" id="RJVO01000006">
    <property type="protein sequence ID" value="ROH88706.1"/>
    <property type="molecule type" value="Genomic_DNA"/>
</dbReference>
<evidence type="ECO:0000256" key="2">
    <source>
        <dbReference type="SAM" id="SignalP"/>
    </source>
</evidence>
<gene>
    <name evidence="3" type="ORF">ED208_12880</name>
</gene>
<organism evidence="3 4">
    <name type="scientific">Stagnimonas aquatica</name>
    <dbReference type="NCBI Taxonomy" id="2689987"/>
    <lineage>
        <taxon>Bacteria</taxon>
        <taxon>Pseudomonadati</taxon>
        <taxon>Pseudomonadota</taxon>
        <taxon>Gammaproteobacteria</taxon>
        <taxon>Nevskiales</taxon>
        <taxon>Nevskiaceae</taxon>
        <taxon>Stagnimonas</taxon>
    </lineage>
</organism>
<keyword evidence="4" id="KW-1185">Reference proteome</keyword>
<feature type="compositionally biased region" description="Low complexity" evidence="1">
    <location>
        <begin position="71"/>
        <end position="95"/>
    </location>
</feature>
<dbReference type="PROSITE" id="PS51257">
    <property type="entry name" value="PROKAR_LIPOPROTEIN"/>
    <property type="match status" value="1"/>
</dbReference>
<accession>A0A3N0V7D1</accession>
<feature type="region of interest" description="Disordered" evidence="1">
    <location>
        <begin position="24"/>
        <end position="95"/>
    </location>
</feature>
<evidence type="ECO:0000313" key="3">
    <source>
        <dbReference type="EMBL" id="ROH88706.1"/>
    </source>
</evidence>
<sequence>MRHRFPGLLLSLIAGLLLAACASGGAPPRPGSAPAGLAAAEPSRYPLDGCQGTRRTKPENARACAERDTQSEQPSLEPLMPPLSSMPTLPGGLIR</sequence>
<protein>
    <recommendedName>
        <fullName evidence="5">Lipoprotein</fullName>
    </recommendedName>
</protein>
<dbReference type="InParanoid" id="A0A3N0V7D1"/>
<dbReference type="Proteomes" id="UP000282106">
    <property type="component" value="Unassembled WGS sequence"/>
</dbReference>
<evidence type="ECO:0000313" key="4">
    <source>
        <dbReference type="Proteomes" id="UP000282106"/>
    </source>
</evidence>
<feature type="signal peptide" evidence="2">
    <location>
        <begin position="1"/>
        <end position="19"/>
    </location>
</feature>
<comment type="caution">
    <text evidence="3">The sequence shown here is derived from an EMBL/GenBank/DDBJ whole genome shotgun (WGS) entry which is preliminary data.</text>
</comment>
<feature type="compositionally biased region" description="Basic and acidic residues" evidence="1">
    <location>
        <begin position="56"/>
        <end position="70"/>
    </location>
</feature>
<dbReference type="AlphaFoldDB" id="A0A3N0V7D1"/>
<proteinExistence type="predicted"/>
<name>A0A3N0V7D1_9GAMM</name>
<feature type="compositionally biased region" description="Low complexity" evidence="1">
    <location>
        <begin position="24"/>
        <end position="43"/>
    </location>
</feature>
<reference evidence="3 4" key="1">
    <citation type="submission" date="2018-10" db="EMBL/GenBank/DDBJ databases">
        <authorList>
            <person name="Chen W.-M."/>
        </authorList>
    </citation>
    <scope>NUCLEOTIDE SEQUENCE [LARGE SCALE GENOMIC DNA]</scope>
    <source>
        <strain evidence="3 4">THS-13</strain>
    </source>
</reference>